<dbReference type="InterPro" id="IPR036390">
    <property type="entry name" value="WH_DNA-bd_sf"/>
</dbReference>
<protein>
    <submittedName>
        <fullName evidence="6">Winged helix-turn-helix transcriptional regulator</fullName>
    </submittedName>
</protein>
<name>A0ABW7W3P5_9NOCA</name>
<evidence type="ECO:0000313" key="7">
    <source>
        <dbReference type="Proteomes" id="UP001611494"/>
    </source>
</evidence>
<keyword evidence="7" id="KW-1185">Reference proteome</keyword>
<organism evidence="6 7">
    <name type="scientific">Nocardia testacea</name>
    <dbReference type="NCBI Taxonomy" id="248551"/>
    <lineage>
        <taxon>Bacteria</taxon>
        <taxon>Bacillati</taxon>
        <taxon>Actinomycetota</taxon>
        <taxon>Actinomycetes</taxon>
        <taxon>Mycobacteriales</taxon>
        <taxon>Nocardiaceae</taxon>
        <taxon>Nocardia</taxon>
    </lineage>
</organism>
<evidence type="ECO:0000313" key="6">
    <source>
        <dbReference type="EMBL" id="MFI2233398.1"/>
    </source>
</evidence>
<dbReference type="SUPFAM" id="SSF46785">
    <property type="entry name" value="Winged helix' DNA-binding domain"/>
    <property type="match status" value="1"/>
</dbReference>
<dbReference type="Pfam" id="PF01638">
    <property type="entry name" value="HxlR"/>
    <property type="match status" value="1"/>
</dbReference>
<proteinExistence type="predicted"/>
<dbReference type="PANTHER" id="PTHR33204:SF29">
    <property type="entry name" value="TRANSCRIPTIONAL REGULATOR"/>
    <property type="match status" value="1"/>
</dbReference>
<dbReference type="Gene3D" id="1.10.10.10">
    <property type="entry name" value="Winged helix-like DNA-binding domain superfamily/Winged helix DNA-binding domain"/>
    <property type="match status" value="1"/>
</dbReference>
<dbReference type="EMBL" id="JBIRYL010000013">
    <property type="protein sequence ID" value="MFI2233398.1"/>
    <property type="molecule type" value="Genomic_DNA"/>
</dbReference>
<comment type="caution">
    <text evidence="6">The sequence shown here is derived from an EMBL/GenBank/DDBJ whole genome shotgun (WGS) entry which is preliminary data.</text>
</comment>
<accession>A0ABW7W3P5</accession>
<evidence type="ECO:0000256" key="2">
    <source>
        <dbReference type="ARBA" id="ARBA00023125"/>
    </source>
</evidence>
<evidence type="ECO:0000256" key="1">
    <source>
        <dbReference type="ARBA" id="ARBA00023015"/>
    </source>
</evidence>
<evidence type="ECO:0000256" key="3">
    <source>
        <dbReference type="ARBA" id="ARBA00023163"/>
    </source>
</evidence>
<dbReference type="Proteomes" id="UP001611494">
    <property type="component" value="Unassembled WGS sequence"/>
</dbReference>
<sequence>MGTGSEVEVGEKRFGPYFCGIDAAMDVISGKWKGLILWELDNYGVRRFGELRRGLPGVSEKMLIQQLRELEEDGLIDRTVYPEVPPRVEYRLTGLGRSLNTALEPLGEWGRERIARVGAARVHPQPSAAPAIPGGNPPHR</sequence>
<evidence type="ECO:0000256" key="4">
    <source>
        <dbReference type="SAM" id="MobiDB-lite"/>
    </source>
</evidence>
<dbReference type="PROSITE" id="PS51118">
    <property type="entry name" value="HTH_HXLR"/>
    <property type="match status" value="1"/>
</dbReference>
<dbReference type="RefSeq" id="WP_397065594.1">
    <property type="nucleotide sequence ID" value="NZ_JBIRYL010000013.1"/>
</dbReference>
<keyword evidence="3" id="KW-0804">Transcription</keyword>
<dbReference type="PANTHER" id="PTHR33204">
    <property type="entry name" value="TRANSCRIPTIONAL REGULATOR, MARR FAMILY"/>
    <property type="match status" value="1"/>
</dbReference>
<feature type="region of interest" description="Disordered" evidence="4">
    <location>
        <begin position="120"/>
        <end position="140"/>
    </location>
</feature>
<dbReference type="InterPro" id="IPR036388">
    <property type="entry name" value="WH-like_DNA-bd_sf"/>
</dbReference>
<keyword evidence="2" id="KW-0238">DNA-binding</keyword>
<reference evidence="6 7" key="1">
    <citation type="submission" date="2024-10" db="EMBL/GenBank/DDBJ databases">
        <title>The Natural Products Discovery Center: Release of the First 8490 Sequenced Strains for Exploring Actinobacteria Biosynthetic Diversity.</title>
        <authorList>
            <person name="Kalkreuter E."/>
            <person name="Kautsar S.A."/>
            <person name="Yang D."/>
            <person name="Bader C.D."/>
            <person name="Teijaro C.N."/>
            <person name="Fluegel L."/>
            <person name="Davis C.M."/>
            <person name="Simpson J.R."/>
            <person name="Lauterbach L."/>
            <person name="Steele A.D."/>
            <person name="Gui C."/>
            <person name="Meng S."/>
            <person name="Li G."/>
            <person name="Viehrig K."/>
            <person name="Ye F."/>
            <person name="Su P."/>
            <person name="Kiefer A.F."/>
            <person name="Nichols A."/>
            <person name="Cepeda A.J."/>
            <person name="Yan W."/>
            <person name="Fan B."/>
            <person name="Jiang Y."/>
            <person name="Adhikari A."/>
            <person name="Zheng C.-J."/>
            <person name="Schuster L."/>
            <person name="Cowan T.M."/>
            <person name="Smanski M.J."/>
            <person name="Chevrette M.G."/>
            <person name="De Carvalho L.P.S."/>
            <person name="Shen B."/>
        </authorList>
    </citation>
    <scope>NUCLEOTIDE SEQUENCE [LARGE SCALE GENOMIC DNA]</scope>
    <source>
        <strain evidence="6 7">NPDC019377</strain>
    </source>
</reference>
<keyword evidence="1" id="KW-0805">Transcription regulation</keyword>
<feature type="domain" description="HTH hxlR-type" evidence="5">
    <location>
        <begin position="19"/>
        <end position="118"/>
    </location>
</feature>
<evidence type="ECO:0000259" key="5">
    <source>
        <dbReference type="PROSITE" id="PS51118"/>
    </source>
</evidence>
<gene>
    <name evidence="6" type="ORF">ACH49Z_26465</name>
</gene>
<dbReference type="InterPro" id="IPR002577">
    <property type="entry name" value="HTH_HxlR"/>
</dbReference>